<dbReference type="Proteomes" id="UP000192276">
    <property type="component" value="Unassembled WGS sequence"/>
</dbReference>
<evidence type="ECO:0000256" key="2">
    <source>
        <dbReference type="ARBA" id="ARBA00022475"/>
    </source>
</evidence>
<keyword evidence="3 6" id="KW-0812">Transmembrane</keyword>
<comment type="subcellular location">
    <subcellularLocation>
        <location evidence="1">Cell membrane</location>
        <topology evidence="1">Multi-pass membrane protein</topology>
    </subcellularLocation>
</comment>
<feature type="domain" description="MacB-like periplasmic core" evidence="8">
    <location>
        <begin position="492"/>
        <end position="615"/>
    </location>
</feature>
<evidence type="ECO:0000256" key="5">
    <source>
        <dbReference type="ARBA" id="ARBA00023136"/>
    </source>
</evidence>
<dbReference type="Pfam" id="PF12704">
    <property type="entry name" value="MacB_PCD"/>
    <property type="match status" value="2"/>
</dbReference>
<accession>A0A1V9ENS3</accession>
<gene>
    <name evidence="9" type="ORF">A4R26_31885</name>
</gene>
<feature type="domain" description="ABC3 transporter permease C-terminal" evidence="7">
    <location>
        <begin position="306"/>
        <end position="419"/>
    </location>
</feature>
<dbReference type="GO" id="GO:0005886">
    <property type="term" value="C:plasma membrane"/>
    <property type="evidence" value="ECO:0007669"/>
    <property type="project" value="UniProtKB-SubCell"/>
</dbReference>
<protein>
    <submittedName>
        <fullName evidence="9">ABC transporter permease</fullName>
    </submittedName>
</protein>
<dbReference type="InterPro" id="IPR025857">
    <property type="entry name" value="MacB_PCD"/>
</dbReference>
<dbReference type="GO" id="GO:0022857">
    <property type="term" value="F:transmembrane transporter activity"/>
    <property type="evidence" value="ECO:0007669"/>
    <property type="project" value="TreeGrafter"/>
</dbReference>
<dbReference type="PANTHER" id="PTHR30572:SF18">
    <property type="entry name" value="ABC-TYPE MACROLIDE FAMILY EXPORT SYSTEM PERMEASE COMPONENT 2"/>
    <property type="match status" value="1"/>
</dbReference>
<reference evidence="10" key="1">
    <citation type="submission" date="2016-04" db="EMBL/GenBank/DDBJ databases">
        <authorList>
            <person name="Chen L."/>
            <person name="Zhuang W."/>
            <person name="Wang G."/>
        </authorList>
    </citation>
    <scope>NUCLEOTIDE SEQUENCE [LARGE SCALE GENOMIC DNA]</scope>
    <source>
        <strain evidence="10">208</strain>
    </source>
</reference>
<feature type="domain" description="ABC3 transporter permease C-terminal" evidence="7">
    <location>
        <begin position="691"/>
        <end position="802"/>
    </location>
</feature>
<dbReference type="STRING" id="550983.A4R26_31885"/>
<feature type="domain" description="MacB-like periplasmic core" evidence="8">
    <location>
        <begin position="20"/>
        <end position="257"/>
    </location>
</feature>
<dbReference type="PROSITE" id="PS51257">
    <property type="entry name" value="PROKAR_LIPOPROTEIN"/>
    <property type="match status" value="1"/>
</dbReference>
<feature type="transmembrane region" description="Helical" evidence="6">
    <location>
        <begin position="397"/>
        <end position="424"/>
    </location>
</feature>
<evidence type="ECO:0000256" key="6">
    <source>
        <dbReference type="SAM" id="Phobius"/>
    </source>
</evidence>
<evidence type="ECO:0000259" key="7">
    <source>
        <dbReference type="Pfam" id="PF02687"/>
    </source>
</evidence>
<feature type="transmembrane region" description="Helical" evidence="6">
    <location>
        <begin position="732"/>
        <end position="756"/>
    </location>
</feature>
<evidence type="ECO:0000313" key="10">
    <source>
        <dbReference type="Proteomes" id="UP000192276"/>
    </source>
</evidence>
<dbReference type="EMBL" id="LWBP01000241">
    <property type="protein sequence ID" value="OQP47731.1"/>
    <property type="molecule type" value="Genomic_DNA"/>
</dbReference>
<dbReference type="Pfam" id="PF02687">
    <property type="entry name" value="FtsX"/>
    <property type="match status" value="2"/>
</dbReference>
<feature type="transmembrane region" description="Helical" evidence="6">
    <location>
        <begin position="356"/>
        <end position="377"/>
    </location>
</feature>
<dbReference type="RefSeq" id="WP_081170481.1">
    <property type="nucleotide sequence ID" value="NZ_LWBP01000241.1"/>
</dbReference>
<dbReference type="PANTHER" id="PTHR30572">
    <property type="entry name" value="MEMBRANE COMPONENT OF TRANSPORTER-RELATED"/>
    <property type="match status" value="1"/>
</dbReference>
<keyword evidence="2" id="KW-1003">Cell membrane</keyword>
<feature type="transmembrane region" description="Helical" evidence="6">
    <location>
        <begin position="776"/>
        <end position="797"/>
    </location>
</feature>
<proteinExistence type="predicted"/>
<dbReference type="InterPro" id="IPR003838">
    <property type="entry name" value="ABC3_permease_C"/>
</dbReference>
<dbReference type="AlphaFoldDB" id="A0A1V9ENS3"/>
<keyword evidence="10" id="KW-1185">Reference proteome</keyword>
<evidence type="ECO:0000256" key="3">
    <source>
        <dbReference type="ARBA" id="ARBA00022692"/>
    </source>
</evidence>
<dbReference type="InterPro" id="IPR050250">
    <property type="entry name" value="Macrolide_Exporter_MacB"/>
</dbReference>
<evidence type="ECO:0000256" key="4">
    <source>
        <dbReference type="ARBA" id="ARBA00022989"/>
    </source>
</evidence>
<feature type="transmembrane region" description="Helical" evidence="6">
    <location>
        <begin position="444"/>
        <end position="463"/>
    </location>
</feature>
<keyword evidence="4 6" id="KW-1133">Transmembrane helix</keyword>
<evidence type="ECO:0000259" key="8">
    <source>
        <dbReference type="Pfam" id="PF12704"/>
    </source>
</evidence>
<feature type="transmembrane region" description="Helical" evidence="6">
    <location>
        <begin position="301"/>
        <end position="328"/>
    </location>
</feature>
<sequence>MIKNKLKLIIRSAAAHKAHTTINIAGLAISIAACLLLFAVVHYELSYNTFEKNYKDIYRVVRQDKDADGIDIGSGNPFPARDALRNDFPQITTGTLFASFGSQVTVPDTHEPGNAPEKFIEETGFFFCDPQFFRVFNHHWLAGSADVLNEPYTTVLTRKMADRYFGDWRNAVGKLLNLNYGLLRVNYTATVKVAGILEDVPDNSDFPLKIVTSFETLNANAGPRGFPNRWGAVTSNFQLFLLLPEKISPSAMNAQLAEFSRKRYPDNHDLSTLNFLQPLSELHFDNRYDNFGDHITSRSTIWTLSLIGIFIIVMACINFINLSTALAVRRSREIGIRKVLGGNRLQIFAQVMGETAFIVAIAIVLAACIAWLCLPFIKYISPVQEALNLFNQETAAFLGGIMVLVTLFSGLYPALVISGFRPVLALKNKITSATLGGISLRRGLVVTQFTISQVLIAGTIVAISQMNYVHNANLGFNKEAVFLLNANTDSTLQLKSAAFKQKLLQTPGVLSVSCSSEAPSSDNASSTNFSFDHRPEENFNLYLKYADEDYFATYGLQLVAGRVYDKSDTAKEVIVNETLVKKLGIKHPSDILGKEIRMGGASWKTIVGVVKDFTARSLKEEIRPMIIAQRKDRYAVFGIKLSSSDMSKTQASIESIWNNHFPAYAFTGSYLTDNIARFYSQEDQLSLLYKIFAGIAIFISCLGLFGLVSFMTVQKKKETGIRKILGASLKDIVLLFSKEFTLLIALGFLIAIPVSYYMMNNWLQDFAFRIRINAGMFFIVILLSLIVAWITVGYISIKAALANPVKSLRTE</sequence>
<evidence type="ECO:0000313" key="9">
    <source>
        <dbReference type="EMBL" id="OQP47731.1"/>
    </source>
</evidence>
<dbReference type="OrthoDB" id="1451596at2"/>
<feature type="transmembrane region" description="Helical" evidence="6">
    <location>
        <begin position="687"/>
        <end position="711"/>
    </location>
</feature>
<evidence type="ECO:0000256" key="1">
    <source>
        <dbReference type="ARBA" id="ARBA00004651"/>
    </source>
</evidence>
<name>A0A1V9ENS3_9BACT</name>
<organism evidence="9 10">
    <name type="scientific">Niastella populi</name>
    <dbReference type="NCBI Taxonomy" id="550983"/>
    <lineage>
        <taxon>Bacteria</taxon>
        <taxon>Pseudomonadati</taxon>
        <taxon>Bacteroidota</taxon>
        <taxon>Chitinophagia</taxon>
        <taxon>Chitinophagales</taxon>
        <taxon>Chitinophagaceae</taxon>
        <taxon>Niastella</taxon>
    </lineage>
</organism>
<feature type="transmembrane region" description="Helical" evidence="6">
    <location>
        <begin position="21"/>
        <end position="43"/>
    </location>
</feature>
<comment type="caution">
    <text evidence="9">The sequence shown here is derived from an EMBL/GenBank/DDBJ whole genome shotgun (WGS) entry which is preliminary data.</text>
</comment>
<keyword evidence="5 6" id="KW-0472">Membrane</keyword>